<keyword evidence="3" id="KW-1185">Reference proteome</keyword>
<protein>
    <submittedName>
        <fullName evidence="2">Uncharacterized protein</fullName>
    </submittedName>
</protein>
<gene>
    <name evidence="2" type="ORF">Clacol_009385</name>
</gene>
<evidence type="ECO:0000313" key="2">
    <source>
        <dbReference type="EMBL" id="GJJ15110.1"/>
    </source>
</evidence>
<name>A0AAV5AQN1_9AGAM</name>
<reference evidence="2" key="1">
    <citation type="submission" date="2021-10" db="EMBL/GenBank/DDBJ databases">
        <title>De novo Genome Assembly of Clathrus columnatus (Basidiomycota, Fungi) Using Illumina and Nanopore Sequence Data.</title>
        <authorList>
            <person name="Ogiso-Tanaka E."/>
            <person name="Itagaki H."/>
            <person name="Hosoya T."/>
            <person name="Hosaka K."/>
        </authorList>
    </citation>
    <scope>NUCLEOTIDE SEQUENCE</scope>
    <source>
        <strain evidence="2">MO-923</strain>
    </source>
</reference>
<feature type="chain" id="PRO_5043831456" evidence="1">
    <location>
        <begin position="21"/>
        <end position="737"/>
    </location>
</feature>
<organism evidence="2 3">
    <name type="scientific">Clathrus columnatus</name>
    <dbReference type="NCBI Taxonomy" id="1419009"/>
    <lineage>
        <taxon>Eukaryota</taxon>
        <taxon>Fungi</taxon>
        <taxon>Dikarya</taxon>
        <taxon>Basidiomycota</taxon>
        <taxon>Agaricomycotina</taxon>
        <taxon>Agaricomycetes</taxon>
        <taxon>Phallomycetidae</taxon>
        <taxon>Phallales</taxon>
        <taxon>Clathraceae</taxon>
        <taxon>Clathrus</taxon>
    </lineage>
</organism>
<dbReference type="AlphaFoldDB" id="A0AAV5AQN1"/>
<feature type="signal peptide" evidence="1">
    <location>
        <begin position="1"/>
        <end position="20"/>
    </location>
</feature>
<evidence type="ECO:0000313" key="3">
    <source>
        <dbReference type="Proteomes" id="UP001050691"/>
    </source>
</evidence>
<proteinExistence type="predicted"/>
<keyword evidence="1" id="KW-0732">Signal</keyword>
<dbReference type="EMBL" id="BPWL01000010">
    <property type="protein sequence ID" value="GJJ15110.1"/>
    <property type="molecule type" value="Genomic_DNA"/>
</dbReference>
<sequence length="737" mass="80171">MHNWLTNCATVLTLFSRVLSQTSGGGSNLNLHLTSGGFDNYLWRSNTTAAQVLLTSPNVTDRLQRFVVAMPAGNSGTLAYFVPSGLGQDFSVQLVNGTLQDAVANFNNVGVQGHLSFNADASLGVTIIGAVRAMRDYVEGDGTMHEIFNYTISSFNSSFLHLHRKWINSSLGMDFVLSAEDNMVFNVTPPTDAISAPTVLFQLPDSTKLGTVSWSVVCNETSFTGLGPSGFFLQDSQADNAAGAKALQGLADGSNVDAQQISFLTYETKSLAGGWRFLTYFGRDTLIALRLLMPIITSDASESILGAVFERLNSTGAACHEETIGDYASFINIENGMPELGDTPFYDYKMIDTDLYVLPTIAHYLLDIPQGQGRANKFLSTLATLNNSNLGVSYHDLLARNAIYNLNRAEPFALKPSVENLLHLRPGQPVGNWRDSNEGLGYGTIPFDVNVALVPSALRALGRLTQAGILKLEGIPDAGSKADGYAEVWEQRAAGFFSVDVEGETVQARWKDYVVQSNLSDTLLDSVDTANPEDVSFYALSLHNDGTKVDVMHSDLGFSLLFASNVPASTLQRVVELLQPYPKGLLTNIGMFVANPALSSNRTQIEVLNRESYHGTVVWSFQQALMTAGITRQLKLCDNSTVSIDIEPPTPRPSWCSDKDLISSLKSAQLRLWDSINGGRDEIFSEVWSYSFDNSTNQFEVADLAVLSPQGTESDAIQFWSFTFLAIANVTTLADQV</sequence>
<dbReference type="Proteomes" id="UP001050691">
    <property type="component" value="Unassembled WGS sequence"/>
</dbReference>
<evidence type="ECO:0000256" key="1">
    <source>
        <dbReference type="SAM" id="SignalP"/>
    </source>
</evidence>
<accession>A0AAV5AQN1</accession>
<comment type="caution">
    <text evidence="2">The sequence shown here is derived from an EMBL/GenBank/DDBJ whole genome shotgun (WGS) entry which is preliminary data.</text>
</comment>